<keyword evidence="3" id="KW-1185">Reference proteome</keyword>
<evidence type="ECO:0000313" key="2">
    <source>
        <dbReference type="EMBL" id="PWA36839.1"/>
    </source>
</evidence>
<sequence>MEDLYSYTGGFVVGQAEKLDENDDVNDDETPVNGLWSGIIWLIGMTAIISLLSEFLVDMIEKISSKLPFLQSASFHIREFRVAGLRFNFEGEESSGVRLPSQRKLGQQGCHWDCFTAEDRDDKVFQDYRCSGEKGSTIQDDGGDR</sequence>
<protein>
    <submittedName>
        <fullName evidence="2">Cation exchanger 3</fullName>
    </submittedName>
</protein>
<keyword evidence="1" id="KW-1133">Transmembrane helix</keyword>
<dbReference type="OrthoDB" id="1430877at2759"/>
<feature type="transmembrane region" description="Helical" evidence="1">
    <location>
        <begin position="35"/>
        <end position="57"/>
    </location>
</feature>
<name>A0A2U1KJA9_ARTAN</name>
<gene>
    <name evidence="2" type="ORF">CTI12_AA596080</name>
</gene>
<organism evidence="2 3">
    <name type="scientific">Artemisia annua</name>
    <name type="common">Sweet wormwood</name>
    <dbReference type="NCBI Taxonomy" id="35608"/>
    <lineage>
        <taxon>Eukaryota</taxon>
        <taxon>Viridiplantae</taxon>
        <taxon>Streptophyta</taxon>
        <taxon>Embryophyta</taxon>
        <taxon>Tracheophyta</taxon>
        <taxon>Spermatophyta</taxon>
        <taxon>Magnoliopsida</taxon>
        <taxon>eudicotyledons</taxon>
        <taxon>Gunneridae</taxon>
        <taxon>Pentapetalae</taxon>
        <taxon>asterids</taxon>
        <taxon>campanulids</taxon>
        <taxon>Asterales</taxon>
        <taxon>Asteraceae</taxon>
        <taxon>Asteroideae</taxon>
        <taxon>Anthemideae</taxon>
        <taxon>Artemisiinae</taxon>
        <taxon>Artemisia</taxon>
    </lineage>
</organism>
<accession>A0A2U1KJA9</accession>
<comment type="caution">
    <text evidence="2">The sequence shown here is derived from an EMBL/GenBank/DDBJ whole genome shotgun (WGS) entry which is preliminary data.</text>
</comment>
<proteinExistence type="predicted"/>
<dbReference type="AlphaFoldDB" id="A0A2U1KJA9"/>
<keyword evidence="1" id="KW-0812">Transmembrane</keyword>
<evidence type="ECO:0000313" key="3">
    <source>
        <dbReference type="Proteomes" id="UP000245207"/>
    </source>
</evidence>
<dbReference type="EMBL" id="PKPP01017586">
    <property type="protein sequence ID" value="PWA36839.1"/>
    <property type="molecule type" value="Genomic_DNA"/>
</dbReference>
<dbReference type="Proteomes" id="UP000245207">
    <property type="component" value="Unassembled WGS sequence"/>
</dbReference>
<evidence type="ECO:0000256" key="1">
    <source>
        <dbReference type="SAM" id="Phobius"/>
    </source>
</evidence>
<reference evidence="2 3" key="1">
    <citation type="journal article" date="2018" name="Mol. Plant">
        <title>The genome of Artemisia annua provides insight into the evolution of Asteraceae family and artemisinin biosynthesis.</title>
        <authorList>
            <person name="Shen Q."/>
            <person name="Zhang L."/>
            <person name="Liao Z."/>
            <person name="Wang S."/>
            <person name="Yan T."/>
            <person name="Shi P."/>
            <person name="Liu M."/>
            <person name="Fu X."/>
            <person name="Pan Q."/>
            <person name="Wang Y."/>
            <person name="Lv Z."/>
            <person name="Lu X."/>
            <person name="Zhang F."/>
            <person name="Jiang W."/>
            <person name="Ma Y."/>
            <person name="Chen M."/>
            <person name="Hao X."/>
            <person name="Li L."/>
            <person name="Tang Y."/>
            <person name="Lv G."/>
            <person name="Zhou Y."/>
            <person name="Sun X."/>
            <person name="Brodelius P.E."/>
            <person name="Rose J.K.C."/>
            <person name="Tang K."/>
        </authorList>
    </citation>
    <scope>NUCLEOTIDE SEQUENCE [LARGE SCALE GENOMIC DNA]</scope>
    <source>
        <strain evidence="3">cv. Huhao1</strain>
        <tissue evidence="2">Leaf</tissue>
    </source>
</reference>
<keyword evidence="1" id="KW-0472">Membrane</keyword>